<dbReference type="EMBL" id="CAADHZ010000027">
    <property type="protein sequence ID" value="VFR36909.1"/>
    <property type="molecule type" value="Genomic_DNA"/>
</dbReference>
<dbReference type="EMBL" id="CAADIB010000003">
    <property type="protein sequence ID" value="VFR20231.1"/>
    <property type="molecule type" value="Genomic_DNA"/>
</dbReference>
<evidence type="ECO:0000313" key="4">
    <source>
        <dbReference type="EMBL" id="VFR36909.1"/>
    </source>
</evidence>
<protein>
    <submittedName>
        <fullName evidence="4">Phage protein</fullName>
    </submittedName>
</protein>
<gene>
    <name evidence="4" type="ORF">ANDO1_1713</name>
    <name evidence="3" type="ORF">ANDO2_1620</name>
</gene>
<evidence type="ECO:0000259" key="2">
    <source>
        <dbReference type="Pfam" id="PF06381"/>
    </source>
</evidence>
<accession>A0A484QJC2</accession>
<name>A0A484QJC2_9ZZZZ</name>
<feature type="domain" description="Anti-CBASS protein Acb1-like N-terminal" evidence="2">
    <location>
        <begin position="49"/>
        <end position="387"/>
    </location>
</feature>
<organism evidence="4">
    <name type="scientific">plant metagenome</name>
    <dbReference type="NCBI Taxonomy" id="1297885"/>
    <lineage>
        <taxon>unclassified sequences</taxon>
        <taxon>metagenomes</taxon>
        <taxon>organismal metagenomes</taxon>
    </lineage>
</organism>
<dbReference type="InterPro" id="IPR006445">
    <property type="entry name" value="Phage-assoc_HI1409"/>
</dbReference>
<dbReference type="InterPro" id="IPR024459">
    <property type="entry name" value="Acb1-like_N"/>
</dbReference>
<dbReference type="AlphaFoldDB" id="A0A484QJC2"/>
<proteinExistence type="predicted"/>
<reference evidence="4" key="1">
    <citation type="submission" date="2019-03" db="EMBL/GenBank/DDBJ databases">
        <authorList>
            <person name="Danneels B."/>
        </authorList>
    </citation>
    <scope>NUCLEOTIDE SEQUENCE</scope>
</reference>
<evidence type="ECO:0000313" key="3">
    <source>
        <dbReference type="EMBL" id="VFR20231.1"/>
    </source>
</evidence>
<evidence type="ECO:0000256" key="1">
    <source>
        <dbReference type="SAM" id="MobiDB-lite"/>
    </source>
</evidence>
<feature type="compositionally biased region" description="Low complexity" evidence="1">
    <location>
        <begin position="446"/>
        <end position="466"/>
    </location>
</feature>
<dbReference type="NCBIfam" id="TIGR01555">
    <property type="entry name" value="phge_rel_HI1409"/>
    <property type="match status" value="1"/>
</dbReference>
<dbReference type="Pfam" id="PF06381">
    <property type="entry name" value="Phage_portal_3"/>
    <property type="match status" value="1"/>
</dbReference>
<feature type="region of interest" description="Disordered" evidence="1">
    <location>
        <begin position="426"/>
        <end position="466"/>
    </location>
</feature>
<sequence length="466" mass="51204">MSSNNRRRARRSPSARIGDGLASMATKLGSRQEALRYTRGKSLTDDRAQLLAMWLEDWIARKICDRKSRDMTRRWREVKSNSLPADAIDRFQKLERKLHAREIFRQACQWASLYGTGGVLLITDSENIEQPLGAGEQVLRLLAIDRHAMSSNGAETVDVLSPNFGMPDYYRIKGSKEIHHSRMIVIRGGEKPLSEPNRHWGTSDLEPVNAAIRRFDLLSLNIGELVGESKLDIFKMESFADKIAAGLEDQVTEVIAAVQRIKSITNSLLLDKQAEYEQKELTFTGLKDLMVEFRNAVAGAADMPVTILFGQSASGFASGKEDLAAYYDGINGLQESRLRPALDKLDSVLARQALQSELPDDWWYEFPSLNVMTDAERATTFETFARGATALIGAGVIREDQAASELKQSSFFDNISDDDIKQLKAVGGPLPGTGGDPYALVPSPPAAAGGQAPSPAAAPGNPLQTH</sequence>